<sequence>MTGRGVLAGGPRPPRTDLYENTFVIDRVRDADSKHNVLHLYNGEGCPRHAKPVGIHHGKLLDRSNDEAIHVVQHARSILIGLKLKRVIVYAGPHSARASAALRTVQCAGSALHDPFFFPAFLFYAIAMLSGLTSQRRIFVRCTAGVRAPHAVTVRAAGVRCGALARYGARVRVSSLVAHPGARLMRVDSFLMQNGNDSMAIGIDPKPFEIRSASASSRLRSRPTAPAPRPRSACVQQIYRIATLADCSSDYSTDVARLLAEVPPRGLAGRAEALAIATRCAVCSGGNATAASGSPCIVVQSRMYTHVRVVASRSTVVTRANVHGTSLHETVVHTKSTFRLRPEDLAVLTGARLRHAAIYLTCGD</sequence>
<comment type="caution">
    <text evidence="1">The sequence shown here is derived from an EMBL/GenBank/DDBJ whole genome shotgun (WGS) entry which is preliminary data.</text>
</comment>
<dbReference type="EMBL" id="BGZK01000321">
    <property type="protein sequence ID" value="GBP36612.1"/>
    <property type="molecule type" value="Genomic_DNA"/>
</dbReference>
<keyword evidence="2" id="KW-1185">Reference proteome</keyword>
<dbReference type="AlphaFoldDB" id="A0A4C1VEC7"/>
<reference evidence="1 2" key="1">
    <citation type="journal article" date="2019" name="Commun. Biol.">
        <title>The bagworm genome reveals a unique fibroin gene that provides high tensile strength.</title>
        <authorList>
            <person name="Kono N."/>
            <person name="Nakamura H."/>
            <person name="Ohtoshi R."/>
            <person name="Tomita M."/>
            <person name="Numata K."/>
            <person name="Arakawa K."/>
        </authorList>
    </citation>
    <scope>NUCLEOTIDE SEQUENCE [LARGE SCALE GENOMIC DNA]</scope>
</reference>
<proteinExistence type="predicted"/>
<dbReference type="Proteomes" id="UP000299102">
    <property type="component" value="Unassembled WGS sequence"/>
</dbReference>
<name>A0A4C1VEC7_EUMVA</name>
<evidence type="ECO:0000313" key="1">
    <source>
        <dbReference type="EMBL" id="GBP36612.1"/>
    </source>
</evidence>
<protein>
    <submittedName>
        <fullName evidence="1">Uncharacterized protein</fullName>
    </submittedName>
</protein>
<gene>
    <name evidence="1" type="ORF">EVAR_35195_1</name>
</gene>
<organism evidence="1 2">
    <name type="scientific">Eumeta variegata</name>
    <name type="common">Bagworm moth</name>
    <name type="synonym">Eumeta japonica</name>
    <dbReference type="NCBI Taxonomy" id="151549"/>
    <lineage>
        <taxon>Eukaryota</taxon>
        <taxon>Metazoa</taxon>
        <taxon>Ecdysozoa</taxon>
        <taxon>Arthropoda</taxon>
        <taxon>Hexapoda</taxon>
        <taxon>Insecta</taxon>
        <taxon>Pterygota</taxon>
        <taxon>Neoptera</taxon>
        <taxon>Endopterygota</taxon>
        <taxon>Lepidoptera</taxon>
        <taxon>Glossata</taxon>
        <taxon>Ditrysia</taxon>
        <taxon>Tineoidea</taxon>
        <taxon>Psychidae</taxon>
        <taxon>Oiketicinae</taxon>
        <taxon>Eumeta</taxon>
    </lineage>
</organism>
<accession>A0A4C1VEC7</accession>
<evidence type="ECO:0000313" key="2">
    <source>
        <dbReference type="Proteomes" id="UP000299102"/>
    </source>
</evidence>